<keyword evidence="7" id="KW-1185">Reference proteome</keyword>
<evidence type="ECO:0000256" key="1">
    <source>
        <dbReference type="ARBA" id="ARBA00023015"/>
    </source>
</evidence>
<dbReference type="Pfam" id="PF00440">
    <property type="entry name" value="TetR_N"/>
    <property type="match status" value="1"/>
</dbReference>
<evidence type="ECO:0000256" key="3">
    <source>
        <dbReference type="ARBA" id="ARBA00023163"/>
    </source>
</evidence>
<dbReference type="InterPro" id="IPR001647">
    <property type="entry name" value="HTH_TetR"/>
</dbReference>
<reference evidence="6 7" key="1">
    <citation type="submission" date="2024-10" db="EMBL/GenBank/DDBJ databases">
        <title>The Natural Products Discovery Center: Release of the First 8490 Sequenced Strains for Exploring Actinobacteria Biosynthetic Diversity.</title>
        <authorList>
            <person name="Kalkreuter E."/>
            <person name="Kautsar S.A."/>
            <person name="Yang D."/>
            <person name="Bader C.D."/>
            <person name="Teijaro C.N."/>
            <person name="Fluegel L."/>
            <person name="Davis C.M."/>
            <person name="Simpson J.R."/>
            <person name="Lauterbach L."/>
            <person name="Steele A.D."/>
            <person name="Gui C."/>
            <person name="Meng S."/>
            <person name="Li G."/>
            <person name="Viehrig K."/>
            <person name="Ye F."/>
            <person name="Su P."/>
            <person name="Kiefer A.F."/>
            <person name="Nichols A."/>
            <person name="Cepeda A.J."/>
            <person name="Yan W."/>
            <person name="Fan B."/>
            <person name="Jiang Y."/>
            <person name="Adhikari A."/>
            <person name="Zheng C.-J."/>
            <person name="Schuster L."/>
            <person name="Cowan T.M."/>
            <person name="Smanski M.J."/>
            <person name="Chevrette M.G."/>
            <person name="De Carvalho L.P.S."/>
            <person name="Shen B."/>
        </authorList>
    </citation>
    <scope>NUCLEOTIDE SEQUENCE [LARGE SCALE GENOMIC DNA]</scope>
    <source>
        <strain evidence="6 7">NPDC001281</strain>
    </source>
</reference>
<evidence type="ECO:0000256" key="4">
    <source>
        <dbReference type="PROSITE-ProRule" id="PRU00335"/>
    </source>
</evidence>
<evidence type="ECO:0000313" key="7">
    <source>
        <dbReference type="Proteomes" id="UP001602119"/>
    </source>
</evidence>
<sequence length="188" mass="21112">MTPKEKWLAKAIEYFAAHGVGDASLRSIATGLGTSHRMLIHHFGSREGLLSEVVREVEARQRAALADLAVDDLPLRESWLRFWDKLVEATLIYGRLFFEFSAHAMQDRPYAQGLRNDLVAVWLPPLTEICRQSGMGPEEARAYARLSLAATRGLLFDLLLTGDRKGVDEALLLLDRLFQELVEHPADS</sequence>
<accession>A0ABW6VD92</accession>
<evidence type="ECO:0000256" key="2">
    <source>
        <dbReference type="ARBA" id="ARBA00023125"/>
    </source>
</evidence>
<dbReference type="PANTHER" id="PTHR30055">
    <property type="entry name" value="HTH-TYPE TRANSCRIPTIONAL REGULATOR RUTR"/>
    <property type="match status" value="1"/>
</dbReference>
<name>A0ABW6VD92_MICFU</name>
<dbReference type="Gene3D" id="1.10.357.10">
    <property type="entry name" value="Tetracycline Repressor, domain 2"/>
    <property type="match status" value="1"/>
</dbReference>
<proteinExistence type="predicted"/>
<dbReference type="PANTHER" id="PTHR30055:SF234">
    <property type="entry name" value="HTH-TYPE TRANSCRIPTIONAL REGULATOR BETI"/>
    <property type="match status" value="1"/>
</dbReference>
<dbReference type="EMBL" id="JBIAXI010000014">
    <property type="protein sequence ID" value="MFF4775779.1"/>
    <property type="molecule type" value="Genomic_DNA"/>
</dbReference>
<dbReference type="PROSITE" id="PS50977">
    <property type="entry name" value="HTH_TETR_2"/>
    <property type="match status" value="1"/>
</dbReference>
<protein>
    <submittedName>
        <fullName evidence="6">TetR/AcrR family transcriptional regulator</fullName>
    </submittedName>
</protein>
<dbReference type="Proteomes" id="UP001602119">
    <property type="component" value="Unassembled WGS sequence"/>
</dbReference>
<evidence type="ECO:0000259" key="5">
    <source>
        <dbReference type="PROSITE" id="PS50977"/>
    </source>
</evidence>
<dbReference type="RefSeq" id="WP_387344007.1">
    <property type="nucleotide sequence ID" value="NZ_JBIAXI010000014.1"/>
</dbReference>
<organism evidence="6 7">
    <name type="scientific">Microtetraspora fusca</name>
    <dbReference type="NCBI Taxonomy" id="1997"/>
    <lineage>
        <taxon>Bacteria</taxon>
        <taxon>Bacillati</taxon>
        <taxon>Actinomycetota</taxon>
        <taxon>Actinomycetes</taxon>
        <taxon>Streptosporangiales</taxon>
        <taxon>Streptosporangiaceae</taxon>
        <taxon>Microtetraspora</taxon>
    </lineage>
</organism>
<keyword evidence="2 4" id="KW-0238">DNA-binding</keyword>
<keyword evidence="3" id="KW-0804">Transcription</keyword>
<dbReference type="SUPFAM" id="SSF46689">
    <property type="entry name" value="Homeodomain-like"/>
    <property type="match status" value="1"/>
</dbReference>
<dbReference type="InterPro" id="IPR009057">
    <property type="entry name" value="Homeodomain-like_sf"/>
</dbReference>
<comment type="caution">
    <text evidence="6">The sequence shown here is derived from an EMBL/GenBank/DDBJ whole genome shotgun (WGS) entry which is preliminary data.</text>
</comment>
<evidence type="ECO:0000313" key="6">
    <source>
        <dbReference type="EMBL" id="MFF4775779.1"/>
    </source>
</evidence>
<gene>
    <name evidence="6" type="ORF">ACFY05_23275</name>
</gene>
<keyword evidence="1" id="KW-0805">Transcription regulation</keyword>
<feature type="DNA-binding region" description="H-T-H motif" evidence="4">
    <location>
        <begin position="24"/>
        <end position="43"/>
    </location>
</feature>
<feature type="domain" description="HTH tetR-type" evidence="5">
    <location>
        <begin position="1"/>
        <end position="61"/>
    </location>
</feature>
<dbReference type="InterPro" id="IPR050109">
    <property type="entry name" value="HTH-type_TetR-like_transc_reg"/>
</dbReference>